<evidence type="ECO:0000313" key="9">
    <source>
        <dbReference type="EMBL" id="OEV09275.1"/>
    </source>
</evidence>
<feature type="transmembrane region" description="Helical" evidence="8">
    <location>
        <begin position="346"/>
        <end position="368"/>
    </location>
</feature>
<evidence type="ECO:0000256" key="1">
    <source>
        <dbReference type="ARBA" id="ARBA00004127"/>
    </source>
</evidence>
<dbReference type="GO" id="GO:0005886">
    <property type="term" value="C:plasma membrane"/>
    <property type="evidence" value="ECO:0007669"/>
    <property type="project" value="TreeGrafter"/>
</dbReference>
<dbReference type="EMBL" id="LJGW01000377">
    <property type="protein sequence ID" value="OEV09275.1"/>
    <property type="molecule type" value="Genomic_DNA"/>
</dbReference>
<organism evidence="9 10">
    <name type="scientific">Streptomyces nanshensis</name>
    <dbReference type="NCBI Taxonomy" id="518642"/>
    <lineage>
        <taxon>Bacteria</taxon>
        <taxon>Bacillati</taxon>
        <taxon>Actinomycetota</taxon>
        <taxon>Actinomycetes</taxon>
        <taxon>Kitasatosporales</taxon>
        <taxon>Streptomycetaceae</taxon>
        <taxon>Streptomyces</taxon>
    </lineage>
</organism>
<accession>A0A1E7KZD5</accession>
<keyword evidence="3" id="KW-0813">Transport</keyword>
<feature type="compositionally biased region" description="Polar residues" evidence="7">
    <location>
        <begin position="1"/>
        <end position="10"/>
    </location>
</feature>
<keyword evidence="5 8" id="KW-1133">Transmembrane helix</keyword>
<evidence type="ECO:0000256" key="4">
    <source>
        <dbReference type="ARBA" id="ARBA00022692"/>
    </source>
</evidence>
<dbReference type="Pfam" id="PF00860">
    <property type="entry name" value="Xan_ur_permease"/>
    <property type="match status" value="1"/>
</dbReference>
<comment type="subcellular location">
    <subcellularLocation>
        <location evidence="1">Endomembrane system</location>
        <topology evidence="1">Multi-pass membrane protein</topology>
    </subcellularLocation>
</comment>
<name>A0A1E7KZD5_9ACTN</name>
<gene>
    <name evidence="9" type="ORF">AN218_22760</name>
</gene>
<dbReference type="InterPro" id="IPR045018">
    <property type="entry name" value="Azg-like"/>
</dbReference>
<dbReference type="PANTHER" id="PTHR43337">
    <property type="entry name" value="XANTHINE/URACIL PERMEASE C887.17-RELATED"/>
    <property type="match status" value="1"/>
</dbReference>
<dbReference type="InterPro" id="IPR006043">
    <property type="entry name" value="NCS2"/>
</dbReference>
<protein>
    <submittedName>
        <fullName evidence="9">MFS transporter</fullName>
    </submittedName>
</protein>
<proteinExistence type="inferred from homology"/>
<dbReference type="PATRIC" id="fig|518642.10.peg.4800"/>
<dbReference type="Proteomes" id="UP000176005">
    <property type="component" value="Unassembled WGS sequence"/>
</dbReference>
<feature type="transmembrane region" description="Helical" evidence="8">
    <location>
        <begin position="301"/>
        <end position="326"/>
    </location>
</feature>
<reference evidence="9 10" key="1">
    <citation type="journal article" date="2016" name="Front. Microbiol.">
        <title>Comparative Genomics Analysis of Streptomyces Species Reveals Their Adaptation to the Marine Environment and Their Diversity at the Genomic Level.</title>
        <authorList>
            <person name="Tian X."/>
            <person name="Zhang Z."/>
            <person name="Yang T."/>
            <person name="Chen M."/>
            <person name="Li J."/>
            <person name="Chen F."/>
            <person name="Yang J."/>
            <person name="Li W."/>
            <person name="Zhang B."/>
            <person name="Zhang Z."/>
            <person name="Wu J."/>
            <person name="Zhang C."/>
            <person name="Long L."/>
            <person name="Xiao J."/>
        </authorList>
    </citation>
    <scope>NUCLEOTIDE SEQUENCE [LARGE SCALE GENOMIC DNA]</scope>
    <source>
        <strain evidence="9 10">SCSIO 10429</strain>
    </source>
</reference>
<feature type="transmembrane region" description="Helical" evidence="8">
    <location>
        <begin position="408"/>
        <end position="427"/>
    </location>
</feature>
<feature type="transmembrane region" description="Helical" evidence="8">
    <location>
        <begin position="138"/>
        <end position="161"/>
    </location>
</feature>
<keyword evidence="10" id="KW-1185">Reference proteome</keyword>
<feature type="transmembrane region" description="Helical" evidence="8">
    <location>
        <begin position="477"/>
        <end position="495"/>
    </location>
</feature>
<comment type="caution">
    <text evidence="9">The sequence shown here is derived from an EMBL/GenBank/DDBJ whole genome shotgun (WGS) entry which is preliminary data.</text>
</comment>
<evidence type="ECO:0000256" key="7">
    <source>
        <dbReference type="SAM" id="MobiDB-lite"/>
    </source>
</evidence>
<dbReference type="PANTHER" id="PTHR43337:SF1">
    <property type="entry name" value="XANTHINE_URACIL PERMEASE C887.17-RELATED"/>
    <property type="match status" value="1"/>
</dbReference>
<evidence type="ECO:0000313" key="10">
    <source>
        <dbReference type="Proteomes" id="UP000176005"/>
    </source>
</evidence>
<dbReference type="GO" id="GO:0012505">
    <property type="term" value="C:endomembrane system"/>
    <property type="evidence" value="ECO:0007669"/>
    <property type="project" value="UniProtKB-SubCell"/>
</dbReference>
<dbReference type="RefSeq" id="WP_070018760.1">
    <property type="nucleotide sequence ID" value="NZ_LJGW01000377.1"/>
</dbReference>
<evidence type="ECO:0000256" key="5">
    <source>
        <dbReference type="ARBA" id="ARBA00022989"/>
    </source>
</evidence>
<dbReference type="GO" id="GO:0005345">
    <property type="term" value="F:purine nucleobase transmembrane transporter activity"/>
    <property type="evidence" value="ECO:0007669"/>
    <property type="project" value="TreeGrafter"/>
</dbReference>
<evidence type="ECO:0000256" key="2">
    <source>
        <dbReference type="ARBA" id="ARBA00005697"/>
    </source>
</evidence>
<feature type="transmembrane region" description="Helical" evidence="8">
    <location>
        <begin position="380"/>
        <end position="401"/>
    </location>
</feature>
<dbReference type="AlphaFoldDB" id="A0A1E7KZD5"/>
<keyword evidence="4 8" id="KW-0812">Transmembrane</keyword>
<feature type="transmembrane region" description="Helical" evidence="8">
    <location>
        <begin position="240"/>
        <end position="260"/>
    </location>
</feature>
<evidence type="ECO:0000256" key="8">
    <source>
        <dbReference type="SAM" id="Phobius"/>
    </source>
</evidence>
<feature type="transmembrane region" description="Helical" evidence="8">
    <location>
        <begin position="173"/>
        <end position="195"/>
    </location>
</feature>
<feature type="transmembrane region" description="Helical" evidence="8">
    <location>
        <begin position="113"/>
        <end position="132"/>
    </location>
</feature>
<feature type="transmembrane region" description="Helical" evidence="8">
    <location>
        <begin position="447"/>
        <end position="465"/>
    </location>
</feature>
<evidence type="ECO:0000256" key="6">
    <source>
        <dbReference type="ARBA" id="ARBA00023136"/>
    </source>
</evidence>
<evidence type="ECO:0000256" key="3">
    <source>
        <dbReference type="ARBA" id="ARBA00022448"/>
    </source>
</evidence>
<feature type="region of interest" description="Disordered" evidence="7">
    <location>
        <begin position="1"/>
        <end position="29"/>
    </location>
</feature>
<comment type="similarity">
    <text evidence="2">Belongs to the nucleobase:cation symporter-2 (NCS2) (TC 2.A.40) family. Azg-like subfamily.</text>
</comment>
<sequence length="503" mass="51369">MRSARRTTLTVPRHSASAHTQPATVDDGGGPLAAGWLDRRFRISQRGSTLAREVRGGVTTLATMAYIVLLNPVILSVPDAAGHTLDAGQVTTATALAAAATTLVMGVLGNVPLALAAGLSVSAVLAYQVAPVMTWPNAFGMCVIYGAVIVLLVVTGLRRLIMDAIPLAMKHAITMGIGLFVTLIGLVQAGFVTSMPGPGGVPGAKPVQLGTHDMLTGWPVLCFAVTVLLVFVLQVRRVPGAILTGIVGGTVVAGAVHHFAGLEKKDWGGRNAPEIAGSLVATPDFGLFGKVSFDGIADAGAVTVGVIVFTLVLTALFDAIGTIIGIGQQAGLADEQGRMPGLNKALAIHGAGGVAGGIAGASGQTVFVESAAGVGDGARTGLASVVTGLGFTLCLIFTPLARIIPTQVAAAALVVIGAMMMTNAQHIDWSDTATTVPVFLTMVLMPFTYSITAGIAAGCISYVVIKAAQGRWREPGVLMWTLAAVFMAFLALSPLEAWLGVQR</sequence>
<keyword evidence="6 8" id="KW-0472">Membrane</keyword>
<feature type="transmembrane region" description="Helical" evidence="8">
    <location>
        <begin position="215"/>
        <end position="233"/>
    </location>
</feature>